<comment type="cofactor">
    <cofactor evidence="1">
        <name>Zn(2+)</name>
        <dbReference type="ChEBI" id="CHEBI:29105"/>
    </cofactor>
</comment>
<gene>
    <name evidence="6" type="ORF">UFOPK3342_00251</name>
</gene>
<feature type="domain" description="Enoyl reductase (ER)" evidence="5">
    <location>
        <begin position="4"/>
        <end position="332"/>
    </location>
</feature>
<keyword evidence="2" id="KW-0479">Metal-binding</keyword>
<proteinExistence type="predicted"/>
<dbReference type="PROSITE" id="PS00065">
    <property type="entry name" value="D_2_HYDROXYACID_DH_1"/>
    <property type="match status" value="1"/>
</dbReference>
<reference evidence="6" key="1">
    <citation type="submission" date="2020-05" db="EMBL/GenBank/DDBJ databases">
        <authorList>
            <person name="Chiriac C."/>
            <person name="Salcher M."/>
            <person name="Ghai R."/>
            <person name="Kavagutti S V."/>
        </authorList>
    </citation>
    <scope>NUCLEOTIDE SEQUENCE</scope>
</reference>
<protein>
    <submittedName>
        <fullName evidence="6">Unannotated protein</fullName>
    </submittedName>
</protein>
<evidence type="ECO:0000256" key="4">
    <source>
        <dbReference type="ARBA" id="ARBA00023002"/>
    </source>
</evidence>
<name>A0A6J7CRH5_9ZZZZ</name>
<dbReference type="InterPro" id="IPR011032">
    <property type="entry name" value="GroES-like_sf"/>
</dbReference>
<evidence type="ECO:0000256" key="1">
    <source>
        <dbReference type="ARBA" id="ARBA00001947"/>
    </source>
</evidence>
<dbReference type="InterPro" id="IPR036291">
    <property type="entry name" value="NAD(P)-bd_dom_sf"/>
</dbReference>
<dbReference type="InterPro" id="IPR013154">
    <property type="entry name" value="ADH-like_N"/>
</dbReference>
<dbReference type="InterPro" id="IPR002328">
    <property type="entry name" value="ADH_Zn_CS"/>
</dbReference>
<sequence length="346" mass="37183">MKSRGLAALKASEELTQFEFDRRELRPHDVGIDIAFAGICHSDIHQAREEWGPALFPMVPGHEIAGTVTSIGSAVTKFAVGDAIGVGVFIDSCRTCASCLAGLQQYCETGMTGTYNTFERDGTTIAFGGYSTNFVINEDYAVHIPGNLALSGVAPLLCAGITLYSPLKTWEAGPGMRVGIMGLGGLGHMGLKFAHAMGAETTVFSHSPEKETDARAMGADHFIVTKDPLTLKPLRKTFDLILNTVSADLDINLYLELLKLDGTLVVIGLPGKPYAVNVGSLLDGRRRIAGSMIGGIPEIQEMLDFCGRHAILSDVEVINAEYVNTAYERTVASDVKYRFVIDATTF</sequence>
<dbReference type="SUPFAM" id="SSF51735">
    <property type="entry name" value="NAD(P)-binding Rossmann-fold domains"/>
    <property type="match status" value="1"/>
</dbReference>
<dbReference type="SMART" id="SM00829">
    <property type="entry name" value="PKS_ER"/>
    <property type="match status" value="1"/>
</dbReference>
<dbReference type="Gene3D" id="3.90.180.10">
    <property type="entry name" value="Medium-chain alcohol dehydrogenases, catalytic domain"/>
    <property type="match status" value="1"/>
</dbReference>
<keyword evidence="3" id="KW-0862">Zinc</keyword>
<dbReference type="EMBL" id="CAFBLH010000004">
    <property type="protein sequence ID" value="CAB4857583.1"/>
    <property type="molecule type" value="Genomic_DNA"/>
</dbReference>
<dbReference type="InterPro" id="IPR029752">
    <property type="entry name" value="D-isomer_DH_CS1"/>
</dbReference>
<organism evidence="6">
    <name type="scientific">freshwater metagenome</name>
    <dbReference type="NCBI Taxonomy" id="449393"/>
    <lineage>
        <taxon>unclassified sequences</taxon>
        <taxon>metagenomes</taxon>
        <taxon>ecological metagenomes</taxon>
    </lineage>
</organism>
<dbReference type="Pfam" id="PF08240">
    <property type="entry name" value="ADH_N"/>
    <property type="match status" value="1"/>
</dbReference>
<dbReference type="PROSITE" id="PS00059">
    <property type="entry name" value="ADH_ZINC"/>
    <property type="match status" value="1"/>
</dbReference>
<accession>A0A6J7CRH5</accession>
<dbReference type="InterPro" id="IPR020843">
    <property type="entry name" value="ER"/>
</dbReference>
<evidence type="ECO:0000256" key="3">
    <source>
        <dbReference type="ARBA" id="ARBA00022833"/>
    </source>
</evidence>
<dbReference type="InterPro" id="IPR013149">
    <property type="entry name" value="ADH-like_C"/>
</dbReference>
<dbReference type="Pfam" id="PF00107">
    <property type="entry name" value="ADH_zinc_N"/>
    <property type="match status" value="1"/>
</dbReference>
<dbReference type="PANTHER" id="PTHR42683">
    <property type="entry name" value="ALDEHYDE REDUCTASE"/>
    <property type="match status" value="1"/>
</dbReference>
<dbReference type="InterPro" id="IPR047109">
    <property type="entry name" value="CAD-like"/>
</dbReference>
<keyword evidence="4" id="KW-0560">Oxidoreductase</keyword>
<dbReference type="FunFam" id="3.40.50.720:FF:000022">
    <property type="entry name" value="Cinnamyl alcohol dehydrogenase"/>
    <property type="match status" value="1"/>
</dbReference>
<dbReference type="SUPFAM" id="SSF50129">
    <property type="entry name" value="GroES-like"/>
    <property type="match status" value="1"/>
</dbReference>
<dbReference type="GO" id="GO:0016616">
    <property type="term" value="F:oxidoreductase activity, acting on the CH-OH group of donors, NAD or NADP as acceptor"/>
    <property type="evidence" value="ECO:0007669"/>
    <property type="project" value="InterPro"/>
</dbReference>
<evidence type="ECO:0000256" key="2">
    <source>
        <dbReference type="ARBA" id="ARBA00022723"/>
    </source>
</evidence>
<evidence type="ECO:0000313" key="6">
    <source>
        <dbReference type="EMBL" id="CAB4857583.1"/>
    </source>
</evidence>
<evidence type="ECO:0000259" key="5">
    <source>
        <dbReference type="SMART" id="SM00829"/>
    </source>
</evidence>
<dbReference type="CDD" id="cd05283">
    <property type="entry name" value="CAD1"/>
    <property type="match status" value="1"/>
</dbReference>
<dbReference type="Gene3D" id="3.40.50.720">
    <property type="entry name" value="NAD(P)-binding Rossmann-like Domain"/>
    <property type="match status" value="1"/>
</dbReference>
<dbReference type="GO" id="GO:0008270">
    <property type="term" value="F:zinc ion binding"/>
    <property type="evidence" value="ECO:0007669"/>
    <property type="project" value="InterPro"/>
</dbReference>
<dbReference type="AlphaFoldDB" id="A0A6J7CRH5"/>